<dbReference type="SUPFAM" id="SSF53187">
    <property type="entry name" value="Zn-dependent exopeptidases"/>
    <property type="match status" value="1"/>
</dbReference>
<evidence type="ECO:0000313" key="6">
    <source>
        <dbReference type="EMBL" id="CAD7229618.1"/>
    </source>
</evidence>
<comment type="similarity">
    <text evidence="2">Belongs to the glutaminyl-peptide cyclotransferase family.</text>
</comment>
<evidence type="ECO:0000256" key="1">
    <source>
        <dbReference type="ARBA" id="ARBA00000001"/>
    </source>
</evidence>
<evidence type="ECO:0000256" key="5">
    <source>
        <dbReference type="ARBA" id="ARBA00023315"/>
    </source>
</evidence>
<dbReference type="PANTHER" id="PTHR12283">
    <property type="entry name" value="GLUTAMINYL-PEPTIDE CYCLOTRANSFERASE"/>
    <property type="match status" value="1"/>
</dbReference>
<dbReference type="Gene3D" id="3.40.630.10">
    <property type="entry name" value="Zn peptidases"/>
    <property type="match status" value="1"/>
</dbReference>
<dbReference type="GO" id="GO:0008270">
    <property type="term" value="F:zinc ion binding"/>
    <property type="evidence" value="ECO:0007669"/>
    <property type="project" value="TreeGrafter"/>
</dbReference>
<comment type="catalytic activity">
    <reaction evidence="1">
        <text>N-terminal L-glutaminyl-[peptide] = N-terminal 5-oxo-L-prolyl-[peptide] + NH4(+)</text>
        <dbReference type="Rhea" id="RHEA:23652"/>
        <dbReference type="Rhea" id="RHEA-COMP:11736"/>
        <dbReference type="Rhea" id="RHEA-COMP:11846"/>
        <dbReference type="ChEBI" id="CHEBI:28938"/>
        <dbReference type="ChEBI" id="CHEBI:64722"/>
        <dbReference type="ChEBI" id="CHEBI:87215"/>
        <dbReference type="EC" id="2.3.2.5"/>
    </reaction>
</comment>
<dbReference type="AlphaFoldDB" id="A0A7R8ZPR4"/>
<organism evidence="6">
    <name type="scientific">Cyprideis torosa</name>
    <dbReference type="NCBI Taxonomy" id="163714"/>
    <lineage>
        <taxon>Eukaryota</taxon>
        <taxon>Metazoa</taxon>
        <taxon>Ecdysozoa</taxon>
        <taxon>Arthropoda</taxon>
        <taxon>Crustacea</taxon>
        <taxon>Oligostraca</taxon>
        <taxon>Ostracoda</taxon>
        <taxon>Podocopa</taxon>
        <taxon>Podocopida</taxon>
        <taxon>Cytherocopina</taxon>
        <taxon>Cytheroidea</taxon>
        <taxon>Cytherideidae</taxon>
        <taxon>Cyprideis</taxon>
    </lineage>
</organism>
<sequence length="353" mass="40063">MPAERMDNGTFSLLMSTLLWALVFQRAETQGMTLLDLIVTVNQWVKDPYLHDLAYEIGRTSRVIGSKRHAEVRKYIVDEMGKAGFKVTVESHNEPVPQHSELGHKTQIQFHNIIGDSDPTGLKQTIVLACHYDSKVFINKPRFTGAMDSAVPCAMQLFIGRKLLPLIANSRLALKLIFFDGEEAIKDWTDTDSLYGSRYMANLWGNKPHSSDPSKTKNDQIDLFILLDLIGAFMGCSGKTSFHDVKRSTEHHSQALADMEKLWIAQNLLDGKNRCRCPTCPVYFIPTGDQAIDDDHKPFQKRGVPILHLIGTPFPPNWHTDFDNIDYINMDDVKNIVRILTTYLAQQFLKETL</sequence>
<gene>
    <name evidence="6" type="ORF">CTOB1V02_LOCUS7487</name>
</gene>
<keyword evidence="5" id="KW-0012">Acyltransferase</keyword>
<proteinExistence type="inferred from homology"/>
<evidence type="ECO:0000256" key="4">
    <source>
        <dbReference type="ARBA" id="ARBA00022679"/>
    </source>
</evidence>
<keyword evidence="4" id="KW-0808">Transferase</keyword>
<reference evidence="6" key="1">
    <citation type="submission" date="2020-11" db="EMBL/GenBank/DDBJ databases">
        <authorList>
            <person name="Tran Van P."/>
        </authorList>
    </citation>
    <scope>NUCLEOTIDE SEQUENCE</scope>
</reference>
<dbReference type="EC" id="2.3.2.5" evidence="3"/>
<dbReference type="GO" id="GO:0016603">
    <property type="term" value="F:glutaminyl-peptide cyclotransferase activity"/>
    <property type="evidence" value="ECO:0007669"/>
    <property type="project" value="UniProtKB-EC"/>
</dbReference>
<dbReference type="EMBL" id="OB662176">
    <property type="protein sequence ID" value="CAD7229618.1"/>
    <property type="molecule type" value="Genomic_DNA"/>
</dbReference>
<dbReference type="PANTHER" id="PTHR12283:SF6">
    <property type="entry name" value="GLUTAMINYL-PEPTIDE CYCLOTRANSFERASE-RELATED"/>
    <property type="match status" value="1"/>
</dbReference>
<name>A0A7R8ZPR4_9CRUS</name>
<evidence type="ECO:0000256" key="3">
    <source>
        <dbReference type="ARBA" id="ARBA00012012"/>
    </source>
</evidence>
<dbReference type="OrthoDB" id="3907302at2759"/>
<evidence type="ECO:0000256" key="2">
    <source>
        <dbReference type="ARBA" id="ARBA00006014"/>
    </source>
</evidence>
<accession>A0A7R8ZPR4</accession>
<dbReference type="InterPro" id="IPR040234">
    <property type="entry name" value="QC/QCL"/>
</dbReference>
<dbReference type="InterPro" id="IPR007484">
    <property type="entry name" value="Peptidase_M28"/>
</dbReference>
<protein>
    <recommendedName>
        <fullName evidence="3">glutaminyl-peptide cyclotransferase</fullName>
        <ecNumber evidence="3">2.3.2.5</ecNumber>
    </recommendedName>
</protein>
<dbReference type="Pfam" id="PF04389">
    <property type="entry name" value="Peptidase_M28"/>
    <property type="match status" value="1"/>
</dbReference>